<accession>A0A839E9S3</accession>
<dbReference type="InterPro" id="IPR016084">
    <property type="entry name" value="Haem_Oase-like_multi-hlx"/>
</dbReference>
<dbReference type="SUPFAM" id="SSF48613">
    <property type="entry name" value="Heme oxygenase-like"/>
    <property type="match status" value="1"/>
</dbReference>
<organism evidence="1 2">
    <name type="scientific">Microcella alkalica</name>
    <dbReference type="NCBI Taxonomy" id="355930"/>
    <lineage>
        <taxon>Bacteria</taxon>
        <taxon>Bacillati</taxon>
        <taxon>Actinomycetota</taxon>
        <taxon>Actinomycetes</taxon>
        <taxon>Micrococcales</taxon>
        <taxon>Microbacteriaceae</taxon>
        <taxon>Microcella</taxon>
    </lineage>
</organism>
<evidence type="ECO:0000313" key="1">
    <source>
        <dbReference type="EMBL" id="MBA8847996.1"/>
    </source>
</evidence>
<sequence length="348" mass="37412">MTRAVQTMRAPGSRGAVSAAVIDVLLADPDAADGPLERLREATDGRAAADALLDEDLQLALFLLYEQHYTGMDAASERWEWDSRLIAARRTLERLHESELTARVTIPGTPEAEASAVAETLFALTTPTPGPSLARAVAADATADQLREFLILRSIYTLKEADPHSWGIPRLRGRPKAALVEVQSDEYGGGRPERVHATMFARAMRAAGLDDAYGAYLDAVPAATLASMNTMSMFGLHRRWIGALCGHLAAFEMTSSLPSRMVAKGVRRLGFGDEVAAYFDEHVEADAVHEQVAARDLAGGLAEQQPELVEDILFGAAACLLVDGLAAEHARLAWAEDRSALRDATVGV</sequence>
<comment type="caution">
    <text evidence="1">The sequence shown here is derived from an EMBL/GenBank/DDBJ whole genome shotgun (WGS) entry which is preliminary data.</text>
</comment>
<dbReference type="Gene3D" id="1.20.910.10">
    <property type="entry name" value="Heme oxygenase-like"/>
    <property type="match status" value="1"/>
</dbReference>
<dbReference type="EMBL" id="JACGWX010000003">
    <property type="protein sequence ID" value="MBA8847996.1"/>
    <property type="molecule type" value="Genomic_DNA"/>
</dbReference>
<keyword evidence="2" id="KW-1185">Reference proteome</keyword>
<dbReference type="Pfam" id="PF14518">
    <property type="entry name" value="Haem_oxygenas_2"/>
    <property type="match status" value="1"/>
</dbReference>
<dbReference type="SMART" id="SM01236">
    <property type="entry name" value="Haem_oxygenase_2"/>
    <property type="match status" value="1"/>
</dbReference>
<name>A0A839E9S3_9MICO</name>
<evidence type="ECO:0008006" key="3">
    <source>
        <dbReference type="Google" id="ProtNLM"/>
    </source>
</evidence>
<evidence type="ECO:0000313" key="2">
    <source>
        <dbReference type="Proteomes" id="UP000585905"/>
    </source>
</evidence>
<proteinExistence type="predicted"/>
<dbReference type="Proteomes" id="UP000585905">
    <property type="component" value="Unassembled WGS sequence"/>
</dbReference>
<gene>
    <name evidence="1" type="ORF">FHX53_001588</name>
</gene>
<protein>
    <recommendedName>
        <fullName evidence="3">Iron-containing redox enzyme family protein</fullName>
    </recommendedName>
</protein>
<dbReference type="AlphaFoldDB" id="A0A839E9S3"/>
<reference evidence="1 2" key="1">
    <citation type="submission" date="2020-07" db="EMBL/GenBank/DDBJ databases">
        <title>Sequencing the genomes of 1000 actinobacteria strains.</title>
        <authorList>
            <person name="Klenk H.-P."/>
        </authorList>
    </citation>
    <scope>NUCLEOTIDE SEQUENCE [LARGE SCALE GENOMIC DNA]</scope>
    <source>
        <strain evidence="1 2">DSM 19663</strain>
    </source>
</reference>